<organism evidence="2 3">
    <name type="scientific">Neisseria flavescens NRL30031/H210</name>
    <dbReference type="NCBI Taxonomy" id="546264"/>
    <lineage>
        <taxon>Bacteria</taxon>
        <taxon>Pseudomonadati</taxon>
        <taxon>Pseudomonadota</taxon>
        <taxon>Betaproteobacteria</taxon>
        <taxon>Neisseriales</taxon>
        <taxon>Neisseriaceae</taxon>
        <taxon>Neisseria</taxon>
    </lineage>
</organism>
<comment type="caution">
    <text evidence="2">The sequence shown here is derived from an EMBL/GenBank/DDBJ whole genome shotgun (WGS) entry which is preliminary data.</text>
</comment>
<keyword evidence="1" id="KW-1133">Transmembrane helix</keyword>
<accession>C0EPL0</accession>
<evidence type="ECO:0000313" key="3">
    <source>
        <dbReference type="Proteomes" id="UP000004457"/>
    </source>
</evidence>
<name>C0EPL0_NEIFL</name>
<feature type="non-terminal residue" evidence="2">
    <location>
        <position position="1"/>
    </location>
</feature>
<dbReference type="AlphaFoldDB" id="C0EPL0"/>
<protein>
    <submittedName>
        <fullName evidence="2">Uncharacterized protein</fullName>
    </submittedName>
</protein>
<keyword evidence="1" id="KW-0472">Membrane</keyword>
<dbReference type="Proteomes" id="UP000004457">
    <property type="component" value="Unassembled WGS sequence"/>
</dbReference>
<gene>
    <name evidence="2" type="ORF">NEIFLAOT_01900</name>
</gene>
<keyword evidence="1" id="KW-0812">Transmembrane</keyword>
<feature type="transmembrane region" description="Helical" evidence="1">
    <location>
        <begin position="6"/>
        <end position="26"/>
    </location>
</feature>
<reference evidence="2 3" key="1">
    <citation type="submission" date="2009-01" db="EMBL/GenBank/DDBJ databases">
        <authorList>
            <person name="Fulton L."/>
            <person name="Clifton S."/>
            <person name="Chinwalla A.T."/>
            <person name="Mitreva M."/>
            <person name="Sodergren E."/>
            <person name="Weinstock G."/>
            <person name="Clifton S."/>
            <person name="Dooling D.J."/>
            <person name="Fulton B."/>
            <person name="Minx P."/>
            <person name="Pepin K.H."/>
            <person name="Johnson M."/>
            <person name="Bhonagiri V."/>
            <person name="Nash W.E."/>
            <person name="Mardis E.R."/>
            <person name="Wilson R.K."/>
        </authorList>
    </citation>
    <scope>NUCLEOTIDE SEQUENCE [LARGE SCALE GENOMIC DNA]</scope>
    <source>
        <strain evidence="2 3">NRL30031/H210</strain>
    </source>
</reference>
<proteinExistence type="predicted"/>
<sequence>LIVLYEFILNILVSSIAGLFLFNKLFRRPFEDKKAVGLYGCFSLNG</sequence>
<evidence type="ECO:0000313" key="2">
    <source>
        <dbReference type="EMBL" id="EEG33044.1"/>
    </source>
</evidence>
<keyword evidence="3" id="KW-1185">Reference proteome</keyword>
<evidence type="ECO:0000256" key="1">
    <source>
        <dbReference type="SAM" id="Phobius"/>
    </source>
</evidence>
<dbReference type="EMBL" id="ACEN01000090">
    <property type="protein sequence ID" value="EEG33044.1"/>
    <property type="molecule type" value="Genomic_DNA"/>
</dbReference>